<protein>
    <recommendedName>
        <fullName evidence="2">ParB-like N-terminal domain-containing protein</fullName>
    </recommendedName>
</protein>
<sequence>MHVSHQGLPVKAHGIYYRKSRVMIRVIIKGGPGSGHRGHRGRPGKRGGSLPGSNVISSDSIDSKYQMAGDTVDGRKVIKRDEVPNITSISASFYEYTVLNGIREVPVSEFDSNMHDMFYAADDIRRVKKLADAITHSNEITPLIVAVDFDGPYILEGAHRLAALDHIGARSFPAMIVIDNDESIITKGGVVVIEVIKVDLE</sequence>
<evidence type="ECO:0000256" key="1">
    <source>
        <dbReference type="SAM" id="MobiDB-lite"/>
    </source>
</evidence>
<dbReference type="InterPro" id="IPR003115">
    <property type="entry name" value="ParB_N"/>
</dbReference>
<dbReference type="Gene3D" id="3.90.1530.10">
    <property type="entry name" value="Conserved hypothetical protein from pyrococcus furiosus pfu- 392566-001, ParB domain"/>
    <property type="match status" value="1"/>
</dbReference>
<feature type="region of interest" description="Disordered" evidence="1">
    <location>
        <begin position="29"/>
        <end position="59"/>
    </location>
</feature>
<evidence type="ECO:0000259" key="2">
    <source>
        <dbReference type="Pfam" id="PF02195"/>
    </source>
</evidence>
<dbReference type="AlphaFoldDB" id="A0A0F9JKK2"/>
<feature type="compositionally biased region" description="Basic residues" evidence="1">
    <location>
        <begin position="36"/>
        <end position="45"/>
    </location>
</feature>
<reference evidence="3" key="1">
    <citation type="journal article" date="2015" name="Nature">
        <title>Complex archaea that bridge the gap between prokaryotes and eukaryotes.</title>
        <authorList>
            <person name="Spang A."/>
            <person name="Saw J.H."/>
            <person name="Jorgensen S.L."/>
            <person name="Zaremba-Niedzwiedzka K."/>
            <person name="Martijn J."/>
            <person name="Lind A.E."/>
            <person name="van Eijk R."/>
            <person name="Schleper C."/>
            <person name="Guy L."/>
            <person name="Ettema T.J."/>
        </authorList>
    </citation>
    <scope>NUCLEOTIDE SEQUENCE</scope>
</reference>
<gene>
    <name evidence="3" type="ORF">LCGC14_1443510</name>
</gene>
<comment type="caution">
    <text evidence="3">The sequence shown here is derived from an EMBL/GenBank/DDBJ whole genome shotgun (WGS) entry which is preliminary data.</text>
</comment>
<name>A0A0F9JKK2_9ZZZZ</name>
<dbReference type="EMBL" id="LAZR01009868">
    <property type="protein sequence ID" value="KKM70158.1"/>
    <property type="molecule type" value="Genomic_DNA"/>
</dbReference>
<dbReference type="InterPro" id="IPR036086">
    <property type="entry name" value="ParB/Sulfiredoxin_sf"/>
</dbReference>
<dbReference type="Pfam" id="PF02195">
    <property type="entry name" value="ParB_N"/>
    <property type="match status" value="1"/>
</dbReference>
<organism evidence="3">
    <name type="scientific">marine sediment metagenome</name>
    <dbReference type="NCBI Taxonomy" id="412755"/>
    <lineage>
        <taxon>unclassified sequences</taxon>
        <taxon>metagenomes</taxon>
        <taxon>ecological metagenomes</taxon>
    </lineage>
</organism>
<evidence type="ECO:0000313" key="3">
    <source>
        <dbReference type="EMBL" id="KKM70158.1"/>
    </source>
</evidence>
<accession>A0A0F9JKK2</accession>
<feature type="non-terminal residue" evidence="3">
    <location>
        <position position="201"/>
    </location>
</feature>
<dbReference type="SUPFAM" id="SSF110849">
    <property type="entry name" value="ParB/Sulfiredoxin"/>
    <property type="match status" value="1"/>
</dbReference>
<feature type="domain" description="ParB-like N-terminal" evidence="2">
    <location>
        <begin position="102"/>
        <end position="182"/>
    </location>
</feature>
<proteinExistence type="predicted"/>